<feature type="domain" description="Xylose isomerase-like TIM barrel" evidence="1">
    <location>
        <begin position="29"/>
        <end position="253"/>
    </location>
</feature>
<organism evidence="2 3">
    <name type="scientific">Phytoactinopolyspora mesophila</name>
    <dbReference type="NCBI Taxonomy" id="2650750"/>
    <lineage>
        <taxon>Bacteria</taxon>
        <taxon>Bacillati</taxon>
        <taxon>Actinomycetota</taxon>
        <taxon>Actinomycetes</taxon>
        <taxon>Jiangellales</taxon>
        <taxon>Jiangellaceae</taxon>
        <taxon>Phytoactinopolyspora</taxon>
    </lineage>
</organism>
<evidence type="ECO:0000313" key="2">
    <source>
        <dbReference type="EMBL" id="NDL55694.1"/>
    </source>
</evidence>
<proteinExistence type="predicted"/>
<evidence type="ECO:0000259" key="1">
    <source>
        <dbReference type="Pfam" id="PF01261"/>
    </source>
</evidence>
<dbReference type="PANTHER" id="PTHR12110:SF41">
    <property type="entry name" value="INOSOSE DEHYDRATASE"/>
    <property type="match status" value="1"/>
</dbReference>
<sequence length="287" mass="30001">MSTAKLDLGCHLNVLVAGLDDPGLPAALDVLADAGYSRVVLPPVDPDALDAEKLGAMFATRELTPVAIAGQSPDADVSSLDPTVRAAGSAALRRMVRFTAELGSDQLNGVPYGLFGRPGGPFPRPSLEQSAQLVGHIADEAHEIGITMTFEVLNRYETAAINTAAQALEYIRMSGSEHLRIHLDTFHMAVEEADMAAAIRLAAPRLGYLELGQSGRGPLTTGVVNIPRIVTTALEAGYTGPFGVEAFTRDVLTSEASSALAIWRSPYTDGAALVADAARKINGVVGG</sequence>
<dbReference type="AlphaFoldDB" id="A0A7K3LXD7"/>
<dbReference type="Proteomes" id="UP000460435">
    <property type="component" value="Unassembled WGS sequence"/>
</dbReference>
<protein>
    <submittedName>
        <fullName evidence="2">TIM barrel protein</fullName>
    </submittedName>
</protein>
<dbReference type="Pfam" id="PF01261">
    <property type="entry name" value="AP_endonuc_2"/>
    <property type="match status" value="1"/>
</dbReference>
<dbReference type="InterPro" id="IPR013022">
    <property type="entry name" value="Xyl_isomerase-like_TIM-brl"/>
</dbReference>
<dbReference type="InterPro" id="IPR050312">
    <property type="entry name" value="IolE/XylAMocC-like"/>
</dbReference>
<comment type="caution">
    <text evidence="2">The sequence shown here is derived from an EMBL/GenBank/DDBJ whole genome shotgun (WGS) entry which is preliminary data.</text>
</comment>
<reference evidence="2 3" key="1">
    <citation type="submission" date="2019-11" db="EMBL/GenBank/DDBJ databases">
        <authorList>
            <person name="Li X.-J."/>
            <person name="Feng X.-M."/>
        </authorList>
    </citation>
    <scope>NUCLEOTIDE SEQUENCE [LARGE SCALE GENOMIC DNA]</scope>
    <source>
        <strain evidence="2 3">XMNu-373</strain>
    </source>
</reference>
<dbReference type="SUPFAM" id="SSF51658">
    <property type="entry name" value="Xylose isomerase-like"/>
    <property type="match status" value="1"/>
</dbReference>
<evidence type="ECO:0000313" key="3">
    <source>
        <dbReference type="Proteomes" id="UP000460435"/>
    </source>
</evidence>
<dbReference type="EMBL" id="WLZY01000001">
    <property type="protein sequence ID" value="NDL55694.1"/>
    <property type="molecule type" value="Genomic_DNA"/>
</dbReference>
<dbReference type="Gene3D" id="3.20.20.150">
    <property type="entry name" value="Divalent-metal-dependent TIM barrel enzymes"/>
    <property type="match status" value="1"/>
</dbReference>
<dbReference type="InterPro" id="IPR036237">
    <property type="entry name" value="Xyl_isomerase-like_sf"/>
</dbReference>
<accession>A0A7K3LXD7</accession>
<gene>
    <name evidence="2" type="ORF">F7O44_01275</name>
</gene>
<dbReference type="PANTHER" id="PTHR12110">
    <property type="entry name" value="HYDROXYPYRUVATE ISOMERASE"/>
    <property type="match status" value="1"/>
</dbReference>
<name>A0A7K3LXD7_9ACTN</name>
<keyword evidence="3" id="KW-1185">Reference proteome</keyword>
<dbReference type="RefSeq" id="WP_162448382.1">
    <property type="nucleotide sequence ID" value="NZ_WLZY01000001.1"/>
</dbReference>